<reference evidence="4 5" key="1">
    <citation type="submission" date="2023-10" db="EMBL/GenBank/DDBJ databases">
        <title>Rubellicoccus peritrichatus gen. nov., sp. nov., isolated from an algae of coral reef tank.</title>
        <authorList>
            <person name="Luo J."/>
        </authorList>
    </citation>
    <scope>NUCLEOTIDE SEQUENCE [LARGE SCALE GENOMIC DNA]</scope>
    <source>
        <strain evidence="4 5">CR14</strain>
    </source>
</reference>
<feature type="domain" description="Fibronectin type-III" evidence="3">
    <location>
        <begin position="801"/>
        <end position="890"/>
    </location>
</feature>
<feature type="compositionally biased region" description="Gly residues" evidence="2">
    <location>
        <begin position="888"/>
        <end position="900"/>
    </location>
</feature>
<dbReference type="RefSeq" id="WP_317835248.1">
    <property type="nucleotide sequence ID" value="NZ_CP136920.1"/>
</dbReference>
<dbReference type="CDD" id="cd15482">
    <property type="entry name" value="Sialidase_non-viral"/>
    <property type="match status" value="1"/>
</dbReference>
<evidence type="ECO:0000256" key="2">
    <source>
        <dbReference type="SAM" id="MobiDB-lite"/>
    </source>
</evidence>
<dbReference type="EMBL" id="CP136920">
    <property type="protein sequence ID" value="WOO42721.1"/>
    <property type="molecule type" value="Genomic_DNA"/>
</dbReference>
<dbReference type="InterPro" id="IPR050964">
    <property type="entry name" value="Striated_Muscle_Regulatory"/>
</dbReference>
<feature type="domain" description="Fibronectin type-III" evidence="3">
    <location>
        <begin position="1005"/>
        <end position="1092"/>
    </location>
</feature>
<proteinExistence type="predicted"/>
<organism evidence="4 5">
    <name type="scientific">Rubellicoccus peritrichatus</name>
    <dbReference type="NCBI Taxonomy" id="3080537"/>
    <lineage>
        <taxon>Bacteria</taxon>
        <taxon>Pseudomonadati</taxon>
        <taxon>Verrucomicrobiota</taxon>
        <taxon>Opitutia</taxon>
        <taxon>Puniceicoccales</taxon>
        <taxon>Cerasicoccaceae</taxon>
        <taxon>Rubellicoccus</taxon>
    </lineage>
</organism>
<dbReference type="InterPro" id="IPR036116">
    <property type="entry name" value="FN3_sf"/>
</dbReference>
<keyword evidence="1" id="KW-0677">Repeat</keyword>
<dbReference type="InterPro" id="IPR015943">
    <property type="entry name" value="WD40/YVTN_repeat-like_dom_sf"/>
</dbReference>
<dbReference type="PANTHER" id="PTHR13817">
    <property type="entry name" value="TITIN"/>
    <property type="match status" value="1"/>
</dbReference>
<feature type="domain" description="Fibronectin type-III" evidence="3">
    <location>
        <begin position="903"/>
        <end position="992"/>
    </location>
</feature>
<dbReference type="InterPro" id="IPR013783">
    <property type="entry name" value="Ig-like_fold"/>
</dbReference>
<evidence type="ECO:0000256" key="1">
    <source>
        <dbReference type="ARBA" id="ARBA00022737"/>
    </source>
</evidence>
<protein>
    <submittedName>
        <fullName evidence="4">Fibronectin type III domain-containing protein</fullName>
    </submittedName>
</protein>
<dbReference type="PROSITE" id="PS50853">
    <property type="entry name" value="FN3"/>
    <property type="match status" value="3"/>
</dbReference>
<feature type="region of interest" description="Disordered" evidence="2">
    <location>
        <begin position="157"/>
        <end position="181"/>
    </location>
</feature>
<gene>
    <name evidence="4" type="ORF">RZN69_06430</name>
</gene>
<dbReference type="Gene3D" id="2.130.10.10">
    <property type="entry name" value="YVTN repeat-like/Quinoprotein amine dehydrogenase"/>
    <property type="match status" value="2"/>
</dbReference>
<dbReference type="InterPro" id="IPR003961">
    <property type="entry name" value="FN3_dom"/>
</dbReference>
<evidence type="ECO:0000313" key="5">
    <source>
        <dbReference type="Proteomes" id="UP001304300"/>
    </source>
</evidence>
<dbReference type="SUPFAM" id="SSF110296">
    <property type="entry name" value="Oligoxyloglucan reducing end-specific cellobiohydrolase"/>
    <property type="match status" value="1"/>
</dbReference>
<name>A0AAQ3QUS7_9BACT</name>
<evidence type="ECO:0000259" key="3">
    <source>
        <dbReference type="PROSITE" id="PS50853"/>
    </source>
</evidence>
<dbReference type="PANTHER" id="PTHR13817:SF166">
    <property type="entry name" value="NEURONAL IGCAM-RELATED"/>
    <property type="match status" value="1"/>
</dbReference>
<dbReference type="CDD" id="cd00063">
    <property type="entry name" value="FN3"/>
    <property type="match status" value="3"/>
</dbReference>
<feature type="compositionally biased region" description="Gly residues" evidence="2">
    <location>
        <begin position="991"/>
        <end position="1002"/>
    </location>
</feature>
<keyword evidence="5" id="KW-1185">Reference proteome</keyword>
<sequence length="1092" mass="116218">MKPSMLRKIPQIKSPNRLKAILAFTTAILPISVQSAGWEVMHPGGGGQVQGISFDPNQNGKLFFNSDMEGTSISTDNGLTWENTGADKQKHLHQFVSVVEPGNSNRVYNGGLYGLEISNDGGQTWSYVEFFRPTTDRGTVTSIAVNPNDVNKVYAGHGWNNRDDRLNKTTPQNSANGPRKVAYSHDRGVTWQTATYKSGNGDKETYSIEVASNGDVYLAAEAGLFKSTNHGVNWTELADPSGTIGVCRGASISPNGQYIYAAYQKSSGSNTTFGLFASKVSPISWTEITGNLNTGKSWWRPSIDPRDTGSSHHILMGGSFVGGASRLWEANVTWNGSTPNAATWTQIFEKTAGSNWNYDGGWRETEAKAMHRGYTPASWSQRRVWVSSDEGIYVGDPNANILTTWEPRYTEKTSDGGYITRGYESTFNWSMDGHGTFIAQGQADNAFVHSFNNGVSWHRDYVAQTNDVGAIEVVPSSPYPVVVMGGVAGFGGGDHTGNDVGRLWVRRLQSDTSGWQNSWRKAGGDTTGINGMNHNGGQGSRVFSIVNDPFSIGRIYVGTQHGVYRHDNIVAVAGGTNSNFVRISGAVSHKSVKRLVADPNEAGTLYVMQQDGTYRVENATSGSPTWTKINNTGRVGMAGSADLDAWDNNGTTHIAIGVGENVYVSTNRGGSNATDGFTEIIDRDDILSLHPPSLEPWFETGDLLTVGSIAGYGDSVFVAFDSANIHGYAVLRGTFSGGFVTWEDWTNDNGPGKKMVFSRSRRAKVFESDGKVYHYISTSGMGLWRRDINDTGSGGGGAFGAPTNVVANSLTSTSANVSWNAVPGAVSYDIHKLLDGDVWRAAQNTYTGGTSLDVTGLTAGGTYTFRVKARESGGQASGWTESNTVTLSGGGGGSGGGSGTFGDPENVNASSVDSTTAQLTWDAVTDAVSYDIHKLLDGDTWRAAQNGYTGGTSLDISGLTDGGTYTFRIKARKSSGQASGWTESNTITLSNGGGSSGGGSGVFGNPENVSASSTNGTTALISWDTVTEAVEYDIQKQLTGDSWRAVQNNYTGGISISATGLTSGGTYKFRVKARKSSGQASGWTESSTITLP</sequence>
<dbReference type="SMART" id="SM00060">
    <property type="entry name" value="FN3"/>
    <property type="match status" value="3"/>
</dbReference>
<dbReference type="AlphaFoldDB" id="A0AAQ3QUS7"/>
<dbReference type="Proteomes" id="UP001304300">
    <property type="component" value="Chromosome"/>
</dbReference>
<evidence type="ECO:0000313" key="4">
    <source>
        <dbReference type="EMBL" id="WOO42721.1"/>
    </source>
</evidence>
<feature type="compositionally biased region" description="Polar residues" evidence="2">
    <location>
        <begin position="877"/>
        <end position="887"/>
    </location>
</feature>
<feature type="region of interest" description="Disordered" evidence="2">
    <location>
        <begin position="874"/>
        <end position="905"/>
    </location>
</feature>
<dbReference type="SUPFAM" id="SSF49265">
    <property type="entry name" value="Fibronectin type III"/>
    <property type="match status" value="2"/>
</dbReference>
<feature type="region of interest" description="Disordered" evidence="2">
    <location>
        <begin position="990"/>
        <end position="1009"/>
    </location>
</feature>
<dbReference type="Pfam" id="PF00041">
    <property type="entry name" value="fn3"/>
    <property type="match status" value="3"/>
</dbReference>
<dbReference type="KEGG" id="puo:RZN69_06430"/>
<accession>A0AAQ3QUS7</accession>
<dbReference type="Gene3D" id="2.60.40.10">
    <property type="entry name" value="Immunoglobulins"/>
    <property type="match status" value="3"/>
</dbReference>